<dbReference type="Gene3D" id="1.10.220.80">
    <property type="entry name" value="BH2638-like"/>
    <property type="match status" value="1"/>
</dbReference>
<dbReference type="AlphaFoldDB" id="A0AAJ1V3Z6"/>
<dbReference type="InterPro" id="IPR007920">
    <property type="entry name" value="UPF0223"/>
</dbReference>
<reference evidence="1" key="1">
    <citation type="submission" date="2023-05" db="EMBL/GenBank/DDBJ databases">
        <title>Cataloging the Phylogenetic Diversity of Human Bladder Bacteria.</title>
        <authorList>
            <person name="Du J."/>
        </authorList>
    </citation>
    <scope>NUCLEOTIDE SEQUENCE</scope>
    <source>
        <strain evidence="1">UMB1231</strain>
    </source>
</reference>
<dbReference type="RefSeq" id="WP_070608378.1">
    <property type="nucleotide sequence ID" value="NZ_JASOOE010000020.1"/>
</dbReference>
<dbReference type="EMBL" id="JASOOE010000020">
    <property type="protein sequence ID" value="MDK7188001.1"/>
    <property type="molecule type" value="Genomic_DNA"/>
</dbReference>
<evidence type="ECO:0000313" key="2">
    <source>
        <dbReference type="Proteomes" id="UP001229251"/>
    </source>
</evidence>
<sequence>MSYAYPLDSDWTKDEIIAVVELYAAVEQAYEQGIQVKQFKDKYAAFKRVVSTIALEKTYDRAFEKLTHYSIYACRKKAQDLTDQSLLKMR</sequence>
<name>A0AAJ1V3Z6_9LACT</name>
<evidence type="ECO:0000313" key="1">
    <source>
        <dbReference type="EMBL" id="MDK7188001.1"/>
    </source>
</evidence>
<dbReference type="Pfam" id="PF05256">
    <property type="entry name" value="UPF0223"/>
    <property type="match status" value="1"/>
</dbReference>
<dbReference type="InterPro" id="IPR023324">
    <property type="entry name" value="BH2638-like_sf"/>
</dbReference>
<dbReference type="SUPFAM" id="SSF158504">
    <property type="entry name" value="BH2638-like"/>
    <property type="match status" value="1"/>
</dbReference>
<organism evidence="1 2">
    <name type="scientific">Facklamia hominis</name>
    <dbReference type="NCBI Taxonomy" id="178214"/>
    <lineage>
        <taxon>Bacteria</taxon>
        <taxon>Bacillati</taxon>
        <taxon>Bacillota</taxon>
        <taxon>Bacilli</taxon>
        <taxon>Lactobacillales</taxon>
        <taxon>Aerococcaceae</taxon>
        <taxon>Facklamia</taxon>
    </lineage>
</organism>
<accession>A0AAJ1V3Z6</accession>
<proteinExistence type="predicted"/>
<dbReference type="Proteomes" id="UP001229251">
    <property type="component" value="Unassembled WGS sequence"/>
</dbReference>
<comment type="caution">
    <text evidence="1">The sequence shown here is derived from an EMBL/GenBank/DDBJ whole genome shotgun (WGS) entry which is preliminary data.</text>
</comment>
<protein>
    <submittedName>
        <fullName evidence="1">UPF0223 family protein</fullName>
    </submittedName>
</protein>
<gene>
    <name evidence="1" type="ORF">QP433_08400</name>
</gene>
<dbReference type="NCBIfam" id="NF003353">
    <property type="entry name" value="PRK04387.1"/>
    <property type="match status" value="1"/>
</dbReference>